<sequence length="137" mass="15023">MGIWNSKRPDGPEPEAIAQPDRLSEIATDKAEAAARFSSAIAAAGEAMVALFDADRAFLAEYRRRHGSEAYSPSRMMHQFRGSLLGELELNAPDLLSHLNQPRQSRARAETVASLIARQVENDLSSVPQPQPKEPSQ</sequence>
<gene>
    <name evidence="2" type="ORF">D6858_09560</name>
</gene>
<evidence type="ECO:0000313" key="3">
    <source>
        <dbReference type="Proteomes" id="UP000284322"/>
    </source>
</evidence>
<dbReference type="EMBL" id="RAHJ01000018">
    <property type="protein sequence ID" value="RJX68149.1"/>
    <property type="molecule type" value="Genomic_DNA"/>
</dbReference>
<organism evidence="2 3">
    <name type="scientific">Tsuneonella suprasediminis</name>
    <dbReference type="NCBI Taxonomy" id="2306996"/>
    <lineage>
        <taxon>Bacteria</taxon>
        <taxon>Pseudomonadati</taxon>
        <taxon>Pseudomonadota</taxon>
        <taxon>Alphaproteobacteria</taxon>
        <taxon>Sphingomonadales</taxon>
        <taxon>Erythrobacteraceae</taxon>
        <taxon>Tsuneonella</taxon>
    </lineage>
</organism>
<dbReference type="Proteomes" id="UP000284322">
    <property type="component" value="Unassembled WGS sequence"/>
</dbReference>
<name>A0A419R2W0_9SPHN</name>
<feature type="region of interest" description="Disordered" evidence="1">
    <location>
        <begin position="1"/>
        <end position="21"/>
    </location>
</feature>
<reference evidence="2 3" key="1">
    <citation type="submission" date="2018-09" db="EMBL/GenBank/DDBJ databases">
        <title>Altererythrobacter sp.Ery1 and Ery12, the genome sequencing of novel strains in genus Alterythrobacter.</title>
        <authorList>
            <person name="Cheng H."/>
            <person name="Wu Y.-H."/>
            <person name="Fang C."/>
            <person name="Xu X.-W."/>
        </authorList>
    </citation>
    <scope>NUCLEOTIDE SEQUENCE [LARGE SCALE GENOMIC DNA]</scope>
    <source>
        <strain evidence="2 3">Ery12</strain>
    </source>
</reference>
<evidence type="ECO:0000256" key="1">
    <source>
        <dbReference type="SAM" id="MobiDB-lite"/>
    </source>
</evidence>
<evidence type="ECO:0000313" key="2">
    <source>
        <dbReference type="EMBL" id="RJX68149.1"/>
    </source>
</evidence>
<proteinExistence type="predicted"/>
<dbReference type="AlphaFoldDB" id="A0A419R2W0"/>
<comment type="caution">
    <text evidence="2">The sequence shown here is derived from an EMBL/GenBank/DDBJ whole genome shotgun (WGS) entry which is preliminary data.</text>
</comment>
<dbReference type="RefSeq" id="WP_120109384.1">
    <property type="nucleotide sequence ID" value="NZ_RAHJ01000018.1"/>
</dbReference>
<accession>A0A419R2W0</accession>
<keyword evidence="3" id="KW-1185">Reference proteome</keyword>
<protein>
    <submittedName>
        <fullName evidence="2">Uncharacterized protein</fullName>
    </submittedName>
</protein>